<sequence>MSPNAASLTVHAVTAEPAALARLPRWVDQELANDLRDALAGIEEIVLLLRIAVTRESHVEKVTHARHTIAASEDLLRRFDASAAFTDQETLMSLLVEMNCLCSEVGALGLLHPE</sequence>
<gene>
    <name evidence="1" type="ORF">SD72_15190</name>
</gene>
<proteinExistence type="predicted"/>
<dbReference type="Proteomes" id="UP000032120">
    <property type="component" value="Unassembled WGS sequence"/>
</dbReference>
<keyword evidence="2" id="KW-1185">Reference proteome</keyword>
<protein>
    <submittedName>
        <fullName evidence="1">Uncharacterized protein</fullName>
    </submittedName>
</protein>
<accession>A0A0D0IK60</accession>
<comment type="caution">
    <text evidence="1">The sequence shown here is derived from an EMBL/GenBank/DDBJ whole genome shotgun (WGS) entry which is preliminary data.</text>
</comment>
<reference evidence="1 2" key="1">
    <citation type="submission" date="2015-01" db="EMBL/GenBank/DDBJ databases">
        <title>Draft genome sequence of Leucobacter komagatae strain VKM ST2845.</title>
        <authorList>
            <person name="Karlyshev A.V."/>
            <person name="Kudryashova E.B."/>
        </authorList>
    </citation>
    <scope>NUCLEOTIDE SEQUENCE [LARGE SCALE GENOMIC DNA]</scope>
    <source>
        <strain evidence="1 2">VKM ST2845</strain>
    </source>
</reference>
<dbReference type="RefSeq" id="WP_042545317.1">
    <property type="nucleotide sequence ID" value="NZ_JXSQ01000035.1"/>
</dbReference>
<dbReference type="AlphaFoldDB" id="A0A0D0IK60"/>
<evidence type="ECO:0000313" key="1">
    <source>
        <dbReference type="EMBL" id="KIP51462.1"/>
    </source>
</evidence>
<organism evidence="1 2">
    <name type="scientific">Leucobacter komagatae</name>
    <dbReference type="NCBI Taxonomy" id="55969"/>
    <lineage>
        <taxon>Bacteria</taxon>
        <taxon>Bacillati</taxon>
        <taxon>Actinomycetota</taxon>
        <taxon>Actinomycetes</taxon>
        <taxon>Micrococcales</taxon>
        <taxon>Microbacteriaceae</taxon>
        <taxon>Leucobacter</taxon>
    </lineage>
</organism>
<name>A0A0D0IK60_9MICO</name>
<dbReference type="EMBL" id="JXSQ01000035">
    <property type="protein sequence ID" value="KIP51462.1"/>
    <property type="molecule type" value="Genomic_DNA"/>
</dbReference>
<evidence type="ECO:0000313" key="2">
    <source>
        <dbReference type="Proteomes" id="UP000032120"/>
    </source>
</evidence>